<dbReference type="InterPro" id="IPR014794">
    <property type="entry name" value="DUF1779"/>
</dbReference>
<dbReference type="SUPFAM" id="SSF143842">
    <property type="entry name" value="YwmB-like"/>
    <property type="match status" value="1"/>
</dbReference>
<reference evidence="1 2" key="1">
    <citation type="submission" date="2024-04" db="EMBL/GenBank/DDBJ databases">
        <title>draft genome sequnece of Paenibacillus filicis.</title>
        <authorList>
            <person name="Kim D.-U."/>
        </authorList>
    </citation>
    <scope>NUCLEOTIDE SEQUENCE [LARGE SCALE GENOMIC DNA]</scope>
    <source>
        <strain evidence="1 2">KACC14197</strain>
    </source>
</reference>
<comment type="caution">
    <text evidence="1">The sequence shown here is derived from an EMBL/GenBank/DDBJ whole genome shotgun (WGS) entry which is preliminary data.</text>
</comment>
<name>A0ABU9DTV0_9BACL</name>
<organism evidence="1 2">
    <name type="scientific">Paenibacillus filicis</name>
    <dbReference type="NCBI Taxonomy" id="669464"/>
    <lineage>
        <taxon>Bacteria</taxon>
        <taxon>Bacillati</taxon>
        <taxon>Bacillota</taxon>
        <taxon>Bacilli</taxon>
        <taxon>Bacillales</taxon>
        <taxon>Paenibacillaceae</taxon>
        <taxon>Paenibacillus</taxon>
    </lineage>
</organism>
<dbReference type="Gene3D" id="3.30.360.40">
    <property type="entry name" value="YwmB-like"/>
    <property type="match status" value="1"/>
</dbReference>
<dbReference type="Proteomes" id="UP001469365">
    <property type="component" value="Unassembled WGS sequence"/>
</dbReference>
<dbReference type="Pfam" id="PF08680">
    <property type="entry name" value="DUF1779"/>
    <property type="match status" value="1"/>
</dbReference>
<gene>
    <name evidence="1" type="ORF">WMW72_29900</name>
</gene>
<dbReference type="InterPro" id="IPR036209">
    <property type="entry name" value="YwmB-like_sf"/>
</dbReference>
<dbReference type="EMBL" id="JBBPCC010000026">
    <property type="protein sequence ID" value="MEK8132119.1"/>
    <property type="molecule type" value="Genomic_DNA"/>
</dbReference>
<evidence type="ECO:0000313" key="1">
    <source>
        <dbReference type="EMBL" id="MEK8132119.1"/>
    </source>
</evidence>
<sequence>MKKTWVLGMLACLLLGWIAVWRVQAEPKGGPEDSASYRDTRLLLQASAEALGAEATVKLTLKKGGEAAPVSGETGLLVMGRVWSERLGMEPATALAEQQGHAVYRQERTADGCKQTLLLTELTENSSYVIVRAECEDFPVGAADRAADMQQRIDTALAGSFREGAWNVIVQGGLVERTESGAQSALDKSLRLLQAEELERYEDRGTISRSYGSDRLAGFVLSGSRKVHVQAALHSNSEDGSWRLTLGTPVITTEY</sequence>
<protein>
    <submittedName>
        <fullName evidence="1">YwmB family TATA-box binding protein</fullName>
    </submittedName>
</protein>
<keyword evidence="2" id="KW-1185">Reference proteome</keyword>
<proteinExistence type="predicted"/>
<evidence type="ECO:0000313" key="2">
    <source>
        <dbReference type="Proteomes" id="UP001469365"/>
    </source>
</evidence>
<accession>A0ABU9DTV0</accession>
<dbReference type="RefSeq" id="WP_341419241.1">
    <property type="nucleotide sequence ID" value="NZ_JBBPCC010000026.1"/>
</dbReference>